<evidence type="ECO:0000313" key="5">
    <source>
        <dbReference type="EMBL" id="KAJ5367158.1"/>
    </source>
</evidence>
<organism evidence="5 6">
    <name type="scientific">Penicillium brevicompactum</name>
    <dbReference type="NCBI Taxonomy" id="5074"/>
    <lineage>
        <taxon>Eukaryota</taxon>
        <taxon>Fungi</taxon>
        <taxon>Dikarya</taxon>
        <taxon>Ascomycota</taxon>
        <taxon>Pezizomycotina</taxon>
        <taxon>Eurotiomycetes</taxon>
        <taxon>Eurotiomycetidae</taxon>
        <taxon>Eurotiales</taxon>
        <taxon>Aspergillaceae</taxon>
        <taxon>Penicillium</taxon>
    </lineage>
</organism>
<dbReference type="PANTHER" id="PTHR40633:SF6">
    <property type="entry name" value="MATRIX PROTEIN, PUTATIVE (AFU_ORTHOLOGUE AFUA_8G05410)-RELATED"/>
    <property type="match status" value="1"/>
</dbReference>
<feature type="signal peptide" evidence="3">
    <location>
        <begin position="1"/>
        <end position="20"/>
    </location>
</feature>
<reference evidence="5" key="2">
    <citation type="journal article" date="2023" name="IMA Fungus">
        <title>Comparative genomic study of the Penicillium genus elucidates a diverse pangenome and 15 lateral gene transfer events.</title>
        <authorList>
            <person name="Petersen C."/>
            <person name="Sorensen T."/>
            <person name="Nielsen M.R."/>
            <person name="Sondergaard T.E."/>
            <person name="Sorensen J.L."/>
            <person name="Fitzpatrick D.A."/>
            <person name="Frisvad J.C."/>
            <person name="Nielsen K.L."/>
        </authorList>
    </citation>
    <scope>NUCLEOTIDE SEQUENCE</scope>
    <source>
        <strain evidence="5">IBT 35675</strain>
    </source>
</reference>
<feature type="region of interest" description="Disordered" evidence="2">
    <location>
        <begin position="112"/>
        <end position="204"/>
    </location>
</feature>
<keyword evidence="6" id="KW-1185">Reference proteome</keyword>
<evidence type="ECO:0000256" key="3">
    <source>
        <dbReference type="SAM" id="SignalP"/>
    </source>
</evidence>
<feature type="chain" id="PRO_5040814900" description="Yeast cell wall synthesis Kre9/Knh1-like N-terminal domain-containing protein" evidence="3">
    <location>
        <begin position="21"/>
        <end position="220"/>
    </location>
</feature>
<keyword evidence="1 3" id="KW-0732">Signal</keyword>
<dbReference type="EMBL" id="JAPZBR010000001">
    <property type="protein sequence ID" value="KAJ5367158.1"/>
    <property type="molecule type" value="Genomic_DNA"/>
</dbReference>
<dbReference type="InterPro" id="IPR052982">
    <property type="entry name" value="SRP1/TIP1-like"/>
</dbReference>
<reference evidence="5" key="1">
    <citation type="submission" date="2022-12" db="EMBL/GenBank/DDBJ databases">
        <authorList>
            <person name="Petersen C."/>
        </authorList>
    </citation>
    <scope>NUCLEOTIDE SEQUENCE</scope>
    <source>
        <strain evidence="5">IBT 35675</strain>
    </source>
</reference>
<accession>A0A9W9RVG1</accession>
<gene>
    <name evidence="5" type="ORF">N7541_001099</name>
</gene>
<evidence type="ECO:0000256" key="1">
    <source>
        <dbReference type="ARBA" id="ARBA00022729"/>
    </source>
</evidence>
<name>A0A9W9RVG1_PENBR</name>
<dbReference type="AlphaFoldDB" id="A0A9W9RVG1"/>
<proteinExistence type="predicted"/>
<evidence type="ECO:0000259" key="4">
    <source>
        <dbReference type="Pfam" id="PF10342"/>
    </source>
</evidence>
<evidence type="ECO:0000313" key="6">
    <source>
        <dbReference type="Proteomes" id="UP001148299"/>
    </source>
</evidence>
<feature type="compositionally biased region" description="Polar residues" evidence="2">
    <location>
        <begin position="192"/>
        <end position="204"/>
    </location>
</feature>
<dbReference type="PANTHER" id="PTHR40633">
    <property type="entry name" value="MATRIX PROTEIN, PUTATIVE (AFU_ORTHOLOGUE AFUA_8G05410)-RELATED"/>
    <property type="match status" value="1"/>
</dbReference>
<protein>
    <recommendedName>
        <fullName evidence="4">Yeast cell wall synthesis Kre9/Knh1-like N-terminal domain-containing protein</fullName>
    </recommendedName>
</protein>
<evidence type="ECO:0000256" key="2">
    <source>
        <dbReference type="SAM" id="MobiDB-lite"/>
    </source>
</evidence>
<comment type="caution">
    <text evidence="5">The sequence shown here is derived from an EMBL/GenBank/DDBJ whole genome shotgun (WGS) entry which is preliminary data.</text>
</comment>
<dbReference type="Proteomes" id="UP001148299">
    <property type="component" value="Unassembled WGS sequence"/>
</dbReference>
<dbReference type="InterPro" id="IPR018466">
    <property type="entry name" value="Kre9/Knh1-like_N"/>
</dbReference>
<sequence length="220" mass="22614">MYFSPALIAATASLLTLGLAADPLSFNSWPKEPLQPGKPITLTWSGGDPSQPVTILLRKGSSTQLKDVKAITDQGKDGTFTWTPDQDVKPGDTYAFQVKQGQEMNYTALLKSSDKPLPEEEKDTTTGATTGSTTATQTTDTTMATSSKPLISSSASGSATPSSSAAATATTTTESAPTGTEVVNGKEPDSTGAVQTGAASASRSSVQWVMGVAGLLAYIV</sequence>
<feature type="domain" description="Yeast cell wall synthesis Kre9/Knh1-like N-terminal" evidence="4">
    <location>
        <begin position="31"/>
        <end position="107"/>
    </location>
</feature>
<feature type="compositionally biased region" description="Low complexity" evidence="2">
    <location>
        <begin position="125"/>
        <end position="181"/>
    </location>
</feature>
<dbReference type="Pfam" id="PF10342">
    <property type="entry name" value="Kre9_KNH"/>
    <property type="match status" value="1"/>
</dbReference>